<dbReference type="Proteomes" id="UP001163184">
    <property type="component" value="Chromosome"/>
</dbReference>
<keyword evidence="2" id="KW-1185">Reference proteome</keyword>
<name>A0ABY9ZF92_9GAMM</name>
<organism evidence="1 2">
    <name type="scientific">Providencia hangzhouensis</name>
    <dbReference type="NCBI Taxonomy" id="3031799"/>
    <lineage>
        <taxon>Bacteria</taxon>
        <taxon>Pseudomonadati</taxon>
        <taxon>Pseudomonadota</taxon>
        <taxon>Gammaproteobacteria</taxon>
        <taxon>Enterobacterales</taxon>
        <taxon>Morganellaceae</taxon>
        <taxon>Providencia</taxon>
    </lineage>
</organism>
<reference evidence="1" key="1">
    <citation type="journal article" date="2023" name="Microbiol. Spectr.">
        <title>Whole-genome sequencing provides insights into a novel species: Providencia hangzhouensis associated with urinary tract infections.</title>
        <authorList>
            <person name="Dong X."/>
            <person name="Yu Y."/>
            <person name="Liu J."/>
            <person name="Cao D."/>
            <person name="Xiang Y."/>
            <person name="Bi K."/>
            <person name="Yuan X."/>
            <person name="Li S."/>
            <person name="Wu T."/>
            <person name="Zhang Y."/>
        </authorList>
    </citation>
    <scope>NUCLEOTIDE SEQUENCE</scope>
    <source>
        <strain evidence="1">PR-310</strain>
    </source>
</reference>
<dbReference type="EMBL" id="CP135052">
    <property type="protein sequence ID" value="WNK26104.1"/>
    <property type="molecule type" value="Genomic_DNA"/>
</dbReference>
<evidence type="ECO:0000313" key="2">
    <source>
        <dbReference type="Proteomes" id="UP001163184"/>
    </source>
</evidence>
<evidence type="ECO:0000313" key="1">
    <source>
        <dbReference type="EMBL" id="WNK26104.1"/>
    </source>
</evidence>
<dbReference type="RefSeq" id="WP_154632332.1">
    <property type="nucleotide sequence ID" value="NZ_CP135052.1"/>
</dbReference>
<proteinExistence type="predicted"/>
<sequence length="97" mass="11622">MNKELLEYAKELKKRSESLIKAELENEEFTFRLNDWDKLIHPKMLIQLCNEIERINNLQPVVYASEKDISDLKIFTYLFAERQSSESVNIPLYRLDK</sequence>
<protein>
    <submittedName>
        <fullName evidence="1">Uncharacterized protein</fullName>
    </submittedName>
</protein>
<gene>
    <name evidence="1" type="ORF">PZ638_09650</name>
</gene>
<accession>A0ABY9ZF92</accession>
<dbReference type="GeneID" id="92274724"/>